<comment type="subcellular location">
    <subcellularLocation>
        <location evidence="6">Cell membrane</location>
        <topology evidence="6">Multi-pass membrane protein</topology>
    </subcellularLocation>
    <subcellularLocation>
        <location evidence="1">Membrane</location>
    </subcellularLocation>
</comment>
<dbReference type="PANTHER" id="PTHR23427:SF2">
    <property type="entry name" value="SURFEIT LOCUS PROTEIN 1"/>
    <property type="match status" value="1"/>
</dbReference>
<dbReference type="OrthoDB" id="6079986at2"/>
<dbReference type="STRING" id="1402135.SAMN05444149_102655"/>
<keyword evidence="5 6" id="KW-0472">Membrane</keyword>
<proteinExistence type="inferred from homology"/>
<dbReference type="GO" id="GO:0005886">
    <property type="term" value="C:plasma membrane"/>
    <property type="evidence" value="ECO:0007669"/>
    <property type="project" value="UniProtKB-SubCell"/>
</dbReference>
<comment type="caution">
    <text evidence="6">Lacks conserved residue(s) required for the propagation of feature annotation.</text>
</comment>
<evidence type="ECO:0000313" key="8">
    <source>
        <dbReference type="Proteomes" id="UP000199754"/>
    </source>
</evidence>
<evidence type="ECO:0000256" key="2">
    <source>
        <dbReference type="ARBA" id="ARBA00007165"/>
    </source>
</evidence>
<name>A0A221K226_9RHOB</name>
<keyword evidence="4 6" id="KW-1133">Transmembrane helix</keyword>
<keyword evidence="3 6" id="KW-0812">Transmembrane</keyword>
<dbReference type="RefSeq" id="WP_089420802.1">
    <property type="nucleotide sequence ID" value="NZ_CP022415.1"/>
</dbReference>
<dbReference type="InterPro" id="IPR045214">
    <property type="entry name" value="Surf1/Surf4"/>
</dbReference>
<reference evidence="7 8" key="1">
    <citation type="submission" date="2017-07" db="EMBL/GenBank/DDBJ databases">
        <title>Genome Sequence of Sulfitobacter pseudonitzschiae Strain SMR1 Isolated from a culture of the Diatom Skeletonema marinoi.</title>
        <authorList>
            <person name="Topel M."/>
            <person name="Pinder M.I.M."/>
            <person name="Johansson O.N."/>
            <person name="Kourtchenko O."/>
            <person name="Godhe A."/>
            <person name="Clarke A.K."/>
        </authorList>
    </citation>
    <scope>NUCLEOTIDE SEQUENCE [LARGE SCALE GENOMIC DNA]</scope>
    <source>
        <strain evidence="7 8">SMR1</strain>
    </source>
</reference>
<evidence type="ECO:0000256" key="4">
    <source>
        <dbReference type="ARBA" id="ARBA00022989"/>
    </source>
</evidence>
<dbReference type="PROSITE" id="PS50895">
    <property type="entry name" value="SURF1"/>
    <property type="match status" value="1"/>
</dbReference>
<evidence type="ECO:0000256" key="5">
    <source>
        <dbReference type="ARBA" id="ARBA00023136"/>
    </source>
</evidence>
<dbReference type="KEGG" id="spse:SULPSESMR1_02162"/>
<evidence type="ECO:0000256" key="3">
    <source>
        <dbReference type="ARBA" id="ARBA00022692"/>
    </source>
</evidence>
<dbReference type="InterPro" id="IPR002994">
    <property type="entry name" value="Surf1/Shy1"/>
</dbReference>
<evidence type="ECO:0000313" key="7">
    <source>
        <dbReference type="EMBL" id="ASM72963.1"/>
    </source>
</evidence>
<sequence length="230" mass="25105">MGRILFLISIGLGGAAVLISLGVWQVQRLSWKQAVLADITTRIAAAPVELPSQADPVAMKYLPVAVTGTFDDQVIYVLVSQKQIGAGYRVISPMVTDAGRRVLIDRGFVRVDERDAVTTPTGAASVTGNLHWPEEIDSFTPQPDLNANIWFARDLPAMSKTLNTEPLLIIARETSLPDGPVTPLPVDTAGIPNNHLQYAITWFSLALIWVGMTLVFALRGSRRRPERPNL</sequence>
<comment type="similarity">
    <text evidence="2 6">Belongs to the SURF1 family.</text>
</comment>
<gene>
    <name evidence="7" type="ORF">SULPSESMR1_02162</name>
</gene>
<evidence type="ECO:0000256" key="1">
    <source>
        <dbReference type="ARBA" id="ARBA00004370"/>
    </source>
</evidence>
<keyword evidence="6" id="KW-1003">Cell membrane</keyword>
<accession>A0A221K226</accession>
<evidence type="ECO:0000256" key="6">
    <source>
        <dbReference type="RuleBase" id="RU363076"/>
    </source>
</evidence>
<dbReference type="EMBL" id="CP022415">
    <property type="protein sequence ID" value="ASM72963.1"/>
    <property type="molecule type" value="Genomic_DNA"/>
</dbReference>
<dbReference type="PANTHER" id="PTHR23427">
    <property type="entry name" value="SURFEIT LOCUS PROTEIN"/>
    <property type="match status" value="1"/>
</dbReference>
<organism evidence="7 8">
    <name type="scientific">Pseudosulfitobacter pseudonitzschiae</name>
    <dbReference type="NCBI Taxonomy" id="1402135"/>
    <lineage>
        <taxon>Bacteria</taxon>
        <taxon>Pseudomonadati</taxon>
        <taxon>Pseudomonadota</taxon>
        <taxon>Alphaproteobacteria</taxon>
        <taxon>Rhodobacterales</taxon>
        <taxon>Roseobacteraceae</taxon>
        <taxon>Pseudosulfitobacter</taxon>
    </lineage>
</organism>
<dbReference type="CDD" id="cd06662">
    <property type="entry name" value="SURF1"/>
    <property type="match status" value="1"/>
</dbReference>
<feature type="transmembrane region" description="Helical" evidence="6">
    <location>
        <begin position="199"/>
        <end position="218"/>
    </location>
</feature>
<dbReference type="Proteomes" id="UP000199754">
    <property type="component" value="Chromosome"/>
</dbReference>
<keyword evidence="8" id="KW-1185">Reference proteome</keyword>
<protein>
    <recommendedName>
        <fullName evidence="6">SURF1-like protein</fullName>
    </recommendedName>
</protein>
<dbReference type="Pfam" id="PF02104">
    <property type="entry name" value="SURF1"/>
    <property type="match status" value="1"/>
</dbReference>
<dbReference type="AlphaFoldDB" id="A0A221K226"/>